<keyword evidence="2" id="KW-0472">Membrane</keyword>
<name>D3QAV7_STANL</name>
<evidence type="ECO:0000313" key="4">
    <source>
        <dbReference type="Proteomes" id="UP000000844"/>
    </source>
</evidence>
<proteinExistence type="predicted"/>
<dbReference type="EMBL" id="CP001778">
    <property type="protein sequence ID" value="ADD44753.1"/>
    <property type="molecule type" value="Genomic_DNA"/>
</dbReference>
<sequence length="178" mass="18900">MGRVVRELGEGVTKYYWYPGQKSDWIKSGICVAAGGAVFLLCYVITKNELVAAVFGASVTCGVGGVYLGRRDVGALSELHDMVAERRAAVVDAGRAAWRATVQGFVVAASAVFVLNMPHEGFIADWVLPVVPALVGAIAHSGGMLYERMNQVAKDNAMADRGEQSEADAEPRELEPAG</sequence>
<dbReference type="Proteomes" id="UP000000844">
    <property type="component" value="Chromosome"/>
</dbReference>
<protein>
    <submittedName>
        <fullName evidence="3">Uncharacterized protein</fullName>
    </submittedName>
</protein>
<evidence type="ECO:0000256" key="2">
    <source>
        <dbReference type="SAM" id="Phobius"/>
    </source>
</evidence>
<reference evidence="3 4" key="1">
    <citation type="journal article" date="2009" name="Stand. Genomic Sci.">
        <title>Complete genome sequence of Stackebrandtia nassauensis type strain (LLR-40K-21).</title>
        <authorList>
            <person name="Munk C."/>
            <person name="Lapidus A."/>
            <person name="Copeland A."/>
            <person name="Jando M."/>
            <person name="Mayilraj S."/>
            <person name="Glavina Del Rio T."/>
            <person name="Nolan M."/>
            <person name="Chen F."/>
            <person name="Lucas S."/>
            <person name="Tice H."/>
            <person name="Cheng J.F."/>
            <person name="Han C."/>
            <person name="Detter J.C."/>
            <person name="Bruce D."/>
            <person name="Goodwin L."/>
            <person name="Chain P."/>
            <person name="Pitluck S."/>
            <person name="Goker M."/>
            <person name="Ovchinikova G."/>
            <person name="Pati A."/>
            <person name="Ivanova N."/>
            <person name="Mavromatis K."/>
            <person name="Chen A."/>
            <person name="Palaniappan K."/>
            <person name="Land M."/>
            <person name="Hauser L."/>
            <person name="Chang Y.J."/>
            <person name="Jeffries C.D."/>
            <person name="Bristow J."/>
            <person name="Eisen J.A."/>
            <person name="Markowitz V."/>
            <person name="Hugenholtz P."/>
            <person name="Kyrpides N.C."/>
            <person name="Klenk H.P."/>
        </authorList>
    </citation>
    <scope>NUCLEOTIDE SEQUENCE [LARGE SCALE GENOMIC DNA]</scope>
    <source>
        <strain evidence="4">DSM 44728 / CIP 108903 / NRRL B-16338 / NBRC 102104 / LLR-40K-21</strain>
    </source>
</reference>
<dbReference type="HOGENOM" id="CLU_1509693_0_0_11"/>
<feature type="transmembrane region" description="Helical" evidence="2">
    <location>
        <begin position="126"/>
        <end position="146"/>
    </location>
</feature>
<feature type="region of interest" description="Disordered" evidence="1">
    <location>
        <begin position="156"/>
        <end position="178"/>
    </location>
</feature>
<keyword evidence="4" id="KW-1185">Reference proteome</keyword>
<dbReference type="KEGG" id="sna:Snas_5118"/>
<dbReference type="AlphaFoldDB" id="D3QAV7"/>
<feature type="transmembrane region" description="Helical" evidence="2">
    <location>
        <begin position="52"/>
        <end position="69"/>
    </location>
</feature>
<accession>D3QAV7</accession>
<evidence type="ECO:0000313" key="3">
    <source>
        <dbReference type="EMBL" id="ADD44753.1"/>
    </source>
</evidence>
<feature type="transmembrane region" description="Helical" evidence="2">
    <location>
        <begin position="25"/>
        <end position="46"/>
    </location>
</feature>
<keyword evidence="2" id="KW-1133">Transmembrane helix</keyword>
<gene>
    <name evidence="3" type="ordered locus">Snas_5118</name>
</gene>
<keyword evidence="2" id="KW-0812">Transmembrane</keyword>
<organism evidence="3 4">
    <name type="scientific">Stackebrandtia nassauensis (strain DSM 44728 / CIP 108903 / NRRL B-16338 / NBRC 102104 / LLR-40K-21)</name>
    <dbReference type="NCBI Taxonomy" id="446470"/>
    <lineage>
        <taxon>Bacteria</taxon>
        <taxon>Bacillati</taxon>
        <taxon>Actinomycetota</taxon>
        <taxon>Actinomycetes</taxon>
        <taxon>Glycomycetales</taxon>
        <taxon>Glycomycetaceae</taxon>
        <taxon>Stackebrandtia</taxon>
    </lineage>
</organism>
<dbReference type="RefSeq" id="WP_013020324.1">
    <property type="nucleotide sequence ID" value="NC_013947.1"/>
</dbReference>
<dbReference type="eggNOG" id="ENOG50340XK">
    <property type="taxonomic scope" value="Bacteria"/>
</dbReference>
<evidence type="ECO:0000256" key="1">
    <source>
        <dbReference type="SAM" id="MobiDB-lite"/>
    </source>
</evidence>
<feature type="compositionally biased region" description="Basic and acidic residues" evidence="1">
    <location>
        <begin position="157"/>
        <end position="178"/>
    </location>
</feature>
<dbReference type="STRING" id="446470.Snas_5118"/>